<dbReference type="KEGG" id="ppai:E1956_41690"/>
<accession>A0A4P7D9A0</accession>
<dbReference type="RefSeq" id="WP_134759215.1">
    <property type="nucleotide sequence ID" value="NZ_CP038151.1"/>
</dbReference>
<sequence length="82" mass="9434">MAPMYGHRKPYNRTLRPVYIHDALPLFGALIDELAQIWEDLLWMLAVKSVHEGVTSLFAAATTAFLNRRATSRRRARTRDHA</sequence>
<organism evidence="1 2">
    <name type="scientific">Paraburkholderia pallida</name>
    <dbReference type="NCBI Taxonomy" id="2547399"/>
    <lineage>
        <taxon>Bacteria</taxon>
        <taxon>Pseudomonadati</taxon>
        <taxon>Pseudomonadota</taxon>
        <taxon>Betaproteobacteria</taxon>
        <taxon>Burkholderiales</taxon>
        <taxon>Burkholderiaceae</taxon>
        <taxon>Paraburkholderia</taxon>
    </lineage>
</organism>
<protein>
    <submittedName>
        <fullName evidence="1">Uncharacterized protein</fullName>
    </submittedName>
</protein>
<reference evidence="1 2" key="1">
    <citation type="submission" date="2019-03" db="EMBL/GenBank/DDBJ databases">
        <title>Paraburkholderia sp. 7MH5, isolated from subtropical forest soil.</title>
        <authorList>
            <person name="Gao Z.-H."/>
            <person name="Qiu L.-H."/>
        </authorList>
    </citation>
    <scope>NUCLEOTIDE SEQUENCE [LARGE SCALE GENOMIC DNA]</scope>
    <source>
        <strain evidence="1 2">7MH5</strain>
    </source>
</reference>
<evidence type="ECO:0000313" key="2">
    <source>
        <dbReference type="Proteomes" id="UP000295727"/>
    </source>
</evidence>
<dbReference type="Proteomes" id="UP000295727">
    <property type="component" value="Chromosome 4"/>
</dbReference>
<proteinExistence type="predicted"/>
<evidence type="ECO:0000313" key="1">
    <source>
        <dbReference type="EMBL" id="QBR03625.1"/>
    </source>
</evidence>
<keyword evidence="2" id="KW-1185">Reference proteome</keyword>
<gene>
    <name evidence="1" type="ORF">E1956_41690</name>
</gene>
<dbReference type="EMBL" id="CP038151">
    <property type="protein sequence ID" value="QBR03625.1"/>
    <property type="molecule type" value="Genomic_DNA"/>
</dbReference>
<dbReference type="AlphaFoldDB" id="A0A4P7D9A0"/>
<dbReference type="OrthoDB" id="6064973at2"/>
<name>A0A4P7D9A0_9BURK</name>